<dbReference type="Gene3D" id="3.10.450.50">
    <property type="match status" value="1"/>
</dbReference>
<gene>
    <name evidence="2" type="ORF">JQM67_02750</name>
</gene>
<organism evidence="2 3">
    <name type="scientific">Anaeromassilibacillus senegalensis</name>
    <dbReference type="NCBI Taxonomy" id="1673717"/>
    <lineage>
        <taxon>Bacteria</taxon>
        <taxon>Bacillati</taxon>
        <taxon>Bacillota</taxon>
        <taxon>Clostridia</taxon>
        <taxon>Eubacteriales</taxon>
        <taxon>Acutalibacteraceae</taxon>
        <taxon>Anaeromassilibacillus</taxon>
    </lineage>
</organism>
<dbReference type="Pfam" id="PF14534">
    <property type="entry name" value="DUF4440"/>
    <property type="match status" value="1"/>
</dbReference>
<dbReference type="RefSeq" id="WP_235322537.1">
    <property type="nucleotide sequence ID" value="NZ_JAFBIT010000001.1"/>
</dbReference>
<dbReference type="EMBL" id="JAFBIT010000001">
    <property type="protein sequence ID" value="MCF2651525.1"/>
    <property type="molecule type" value="Genomic_DNA"/>
</dbReference>
<accession>A0ABS9CMG2</accession>
<name>A0ABS9CMG2_9FIRM</name>
<dbReference type="InterPro" id="IPR027843">
    <property type="entry name" value="DUF4440"/>
</dbReference>
<dbReference type="Proteomes" id="UP001299220">
    <property type="component" value="Unassembled WGS sequence"/>
</dbReference>
<reference evidence="2 3" key="1">
    <citation type="submission" date="2020-12" db="EMBL/GenBank/DDBJ databases">
        <title>Whole genome sequences of gut porcine anaerobes.</title>
        <authorList>
            <person name="Kubasova T."/>
            <person name="Jahodarova E."/>
            <person name="Rychlik I."/>
        </authorList>
    </citation>
    <scope>NUCLEOTIDE SEQUENCE [LARGE SCALE GENOMIC DNA]</scope>
    <source>
        <strain evidence="2 3">An867</strain>
    </source>
</reference>
<protein>
    <submittedName>
        <fullName evidence="2">Nuclear transport factor 2 family protein</fullName>
    </submittedName>
</protein>
<evidence type="ECO:0000313" key="3">
    <source>
        <dbReference type="Proteomes" id="UP001299220"/>
    </source>
</evidence>
<proteinExistence type="predicted"/>
<evidence type="ECO:0000313" key="2">
    <source>
        <dbReference type="EMBL" id="MCF2651525.1"/>
    </source>
</evidence>
<evidence type="ECO:0000259" key="1">
    <source>
        <dbReference type="Pfam" id="PF14534"/>
    </source>
</evidence>
<comment type="caution">
    <text evidence="2">The sequence shown here is derived from an EMBL/GenBank/DDBJ whole genome shotgun (WGS) entry which is preliminary data.</text>
</comment>
<dbReference type="InterPro" id="IPR032710">
    <property type="entry name" value="NTF2-like_dom_sf"/>
</dbReference>
<sequence>MQYDEIYQLEVSMWESAKNRNPEAFLNLVSKDAVMVCGGYRCSGREYAEIVAVFDCKTYAIEHFEIVNHEAESIQVHYVLHMEVNHEENRDLSGTFHITTTWKHIDDSWKVVFNMDQRVNG</sequence>
<keyword evidence="3" id="KW-1185">Reference proteome</keyword>
<feature type="domain" description="DUF4440" evidence="1">
    <location>
        <begin position="8"/>
        <end position="111"/>
    </location>
</feature>
<dbReference type="SUPFAM" id="SSF54427">
    <property type="entry name" value="NTF2-like"/>
    <property type="match status" value="1"/>
</dbReference>